<dbReference type="OrthoDB" id="102994at2"/>
<evidence type="ECO:0000313" key="9">
    <source>
        <dbReference type="Proteomes" id="UP000249254"/>
    </source>
</evidence>
<feature type="domain" description="Core-binding (CB)" evidence="7">
    <location>
        <begin position="89"/>
        <end position="179"/>
    </location>
</feature>
<dbReference type="RefSeq" id="WP_111527828.1">
    <property type="nucleotide sequence ID" value="NZ_JBHRSG010000002.1"/>
</dbReference>
<dbReference type="AlphaFoldDB" id="A0A328AHT2"/>
<dbReference type="EMBL" id="QFYQ01000001">
    <property type="protein sequence ID" value="RAK54077.1"/>
    <property type="molecule type" value="Genomic_DNA"/>
</dbReference>
<feature type="domain" description="Tyr recombinase" evidence="6">
    <location>
        <begin position="201"/>
        <end position="392"/>
    </location>
</feature>
<evidence type="ECO:0000259" key="6">
    <source>
        <dbReference type="PROSITE" id="PS51898"/>
    </source>
</evidence>
<dbReference type="GO" id="GO:0006310">
    <property type="term" value="P:DNA recombination"/>
    <property type="evidence" value="ECO:0007669"/>
    <property type="project" value="UniProtKB-KW"/>
</dbReference>
<gene>
    <name evidence="8" type="ORF">DJ017_05840</name>
</gene>
<dbReference type="CDD" id="cd00397">
    <property type="entry name" value="DNA_BRE_C"/>
    <property type="match status" value="1"/>
</dbReference>
<dbReference type="GO" id="GO:0003677">
    <property type="term" value="F:DNA binding"/>
    <property type="evidence" value="ECO:0007669"/>
    <property type="project" value="UniProtKB-UniRule"/>
</dbReference>
<dbReference type="InterPro" id="IPR044068">
    <property type="entry name" value="CB"/>
</dbReference>
<evidence type="ECO:0000259" key="7">
    <source>
        <dbReference type="PROSITE" id="PS51900"/>
    </source>
</evidence>
<dbReference type="SUPFAM" id="SSF56349">
    <property type="entry name" value="DNA breaking-rejoining enzymes"/>
    <property type="match status" value="1"/>
</dbReference>
<evidence type="ECO:0000256" key="1">
    <source>
        <dbReference type="ARBA" id="ARBA00022908"/>
    </source>
</evidence>
<accession>A0A328AHT2</accession>
<proteinExistence type="predicted"/>
<keyword evidence="9" id="KW-1185">Reference proteome</keyword>
<organism evidence="8 9">
    <name type="scientific">Phenylobacterium soli</name>
    <dbReference type="NCBI Taxonomy" id="2170551"/>
    <lineage>
        <taxon>Bacteria</taxon>
        <taxon>Pseudomonadati</taxon>
        <taxon>Pseudomonadota</taxon>
        <taxon>Alphaproteobacteria</taxon>
        <taxon>Caulobacterales</taxon>
        <taxon>Caulobacteraceae</taxon>
        <taxon>Phenylobacterium</taxon>
    </lineage>
</organism>
<evidence type="ECO:0000256" key="3">
    <source>
        <dbReference type="ARBA" id="ARBA00023172"/>
    </source>
</evidence>
<reference evidence="9" key="1">
    <citation type="submission" date="2018-05" db="EMBL/GenBank/DDBJ databases">
        <authorList>
            <person name="Li X."/>
        </authorList>
    </citation>
    <scope>NUCLEOTIDE SEQUENCE [LARGE SCALE GENOMIC DNA]</scope>
    <source>
        <strain evidence="9">LX32</strain>
    </source>
</reference>
<dbReference type="Gene3D" id="1.10.150.130">
    <property type="match status" value="1"/>
</dbReference>
<keyword evidence="3" id="KW-0233">DNA recombination</keyword>
<dbReference type="InterPro" id="IPR002104">
    <property type="entry name" value="Integrase_catalytic"/>
</dbReference>
<dbReference type="InterPro" id="IPR010998">
    <property type="entry name" value="Integrase_recombinase_N"/>
</dbReference>
<comment type="caution">
    <text evidence="8">The sequence shown here is derived from an EMBL/GenBank/DDBJ whole genome shotgun (WGS) entry which is preliminary data.</text>
</comment>
<protein>
    <submittedName>
        <fullName evidence="8">Site-specific integrase</fullName>
    </submittedName>
</protein>
<sequence length="411" mass="46927">MSAERYTLLDGRVHVYRRENSRFWQCAIYLRGRNHRASTHQDRLDAALTVAREWALDRIAEDRLGSHSLRLNAAMAALPQPAPSSATAKTFKQAAEAFLAEYRVLTAGERNPRYVENKERHLKLYLLPFFGKRPVSEVTAGLIQQYRVARLGNTGGKRPARSTLHQETVTLRQVLKSANRHGWIAAVPDMSAPYKTSGKIAHRAWFSPEEYERLRAATDERARSPKRDRWRAECELFHDFVEFMANTGLRPDEAQRLEFRDVEIVMDGPTRQRILEIDVRGKRGVGFCKSTPDAVEPFERLLKRRGVPKPTDLIFGKIQRQLMNAVLDELGLKTDRDGNPRTAYSLRHTYICFRLLEGADIYQVAKNCRTSVEMIEKFYASHIKTRLDAAALNGRPQSRKAPSASKAPVNT</sequence>
<evidence type="ECO:0000256" key="2">
    <source>
        <dbReference type="ARBA" id="ARBA00023125"/>
    </source>
</evidence>
<evidence type="ECO:0000256" key="4">
    <source>
        <dbReference type="PROSITE-ProRule" id="PRU01248"/>
    </source>
</evidence>
<dbReference type="GO" id="GO:0015074">
    <property type="term" value="P:DNA integration"/>
    <property type="evidence" value="ECO:0007669"/>
    <property type="project" value="UniProtKB-KW"/>
</dbReference>
<dbReference type="PROSITE" id="PS51898">
    <property type="entry name" value="TYR_RECOMBINASE"/>
    <property type="match status" value="1"/>
</dbReference>
<dbReference type="InterPro" id="IPR013762">
    <property type="entry name" value="Integrase-like_cat_sf"/>
</dbReference>
<dbReference type="Gene3D" id="1.10.443.10">
    <property type="entry name" value="Intergrase catalytic core"/>
    <property type="match status" value="1"/>
</dbReference>
<evidence type="ECO:0000313" key="8">
    <source>
        <dbReference type="EMBL" id="RAK54077.1"/>
    </source>
</evidence>
<keyword evidence="1" id="KW-0229">DNA integration</keyword>
<keyword evidence="2 4" id="KW-0238">DNA-binding</keyword>
<evidence type="ECO:0000256" key="5">
    <source>
        <dbReference type="SAM" id="MobiDB-lite"/>
    </source>
</evidence>
<feature type="region of interest" description="Disordered" evidence="5">
    <location>
        <begin position="391"/>
        <end position="411"/>
    </location>
</feature>
<dbReference type="Proteomes" id="UP000249254">
    <property type="component" value="Unassembled WGS sequence"/>
</dbReference>
<dbReference type="InterPro" id="IPR011010">
    <property type="entry name" value="DNA_brk_join_enz"/>
</dbReference>
<name>A0A328AHT2_9CAUL</name>
<dbReference type="PROSITE" id="PS51900">
    <property type="entry name" value="CB"/>
    <property type="match status" value="1"/>
</dbReference>